<dbReference type="GO" id="GO:0005886">
    <property type="term" value="C:plasma membrane"/>
    <property type="evidence" value="ECO:0007669"/>
    <property type="project" value="UniProtKB-SubCell"/>
</dbReference>
<dbReference type="GO" id="GO:0022857">
    <property type="term" value="F:transmembrane transporter activity"/>
    <property type="evidence" value="ECO:0007669"/>
    <property type="project" value="TreeGrafter"/>
</dbReference>
<keyword evidence="9" id="KW-0547">Nucleotide-binding</keyword>
<evidence type="ECO:0000259" key="8">
    <source>
        <dbReference type="Pfam" id="PF02687"/>
    </source>
</evidence>
<comment type="similarity">
    <text evidence="6">Belongs to the ABC-4 integral membrane protein family.</text>
</comment>
<gene>
    <name evidence="9" type="primary">macB_92</name>
    <name evidence="9" type="ORF">SDC9_153348</name>
</gene>
<dbReference type="InterPro" id="IPR003838">
    <property type="entry name" value="ABC3_permease_C"/>
</dbReference>
<comment type="subcellular location">
    <subcellularLocation>
        <location evidence="1">Cell membrane</location>
        <topology evidence="1">Multi-pass membrane protein</topology>
    </subcellularLocation>
</comment>
<keyword evidence="3 7" id="KW-0812">Transmembrane</keyword>
<evidence type="ECO:0000256" key="6">
    <source>
        <dbReference type="ARBA" id="ARBA00038076"/>
    </source>
</evidence>
<protein>
    <submittedName>
        <fullName evidence="9">Macrolide export ATP-binding/permease protein MacB</fullName>
        <ecNumber evidence="9">3.6.3.-</ecNumber>
    </submittedName>
</protein>
<dbReference type="PANTHER" id="PTHR30572">
    <property type="entry name" value="MEMBRANE COMPONENT OF TRANSPORTER-RELATED"/>
    <property type="match status" value="1"/>
</dbReference>
<dbReference type="InterPro" id="IPR050250">
    <property type="entry name" value="Macrolide_Exporter_MacB"/>
</dbReference>
<feature type="transmembrane region" description="Helical" evidence="7">
    <location>
        <begin position="110"/>
        <end position="133"/>
    </location>
</feature>
<dbReference type="Pfam" id="PF02687">
    <property type="entry name" value="FtsX"/>
    <property type="match status" value="1"/>
</dbReference>
<comment type="caution">
    <text evidence="9">The sequence shown here is derived from an EMBL/GenBank/DDBJ whole genome shotgun (WGS) entry which is preliminary data.</text>
</comment>
<keyword evidence="5 7" id="KW-0472">Membrane</keyword>
<keyword evidence="9" id="KW-0067">ATP-binding</keyword>
<dbReference type="AlphaFoldDB" id="A0A645F0B1"/>
<dbReference type="EC" id="3.6.3.-" evidence="9"/>
<dbReference type="PANTHER" id="PTHR30572:SF4">
    <property type="entry name" value="ABC TRANSPORTER PERMEASE YTRF"/>
    <property type="match status" value="1"/>
</dbReference>
<dbReference type="GO" id="GO:0016787">
    <property type="term" value="F:hydrolase activity"/>
    <property type="evidence" value="ECO:0007669"/>
    <property type="project" value="UniProtKB-KW"/>
</dbReference>
<keyword evidence="9" id="KW-0378">Hydrolase</keyword>
<organism evidence="9">
    <name type="scientific">bioreactor metagenome</name>
    <dbReference type="NCBI Taxonomy" id="1076179"/>
    <lineage>
        <taxon>unclassified sequences</taxon>
        <taxon>metagenomes</taxon>
        <taxon>ecological metagenomes</taxon>
    </lineage>
</organism>
<accession>A0A645F0B1</accession>
<feature type="transmembrane region" description="Helical" evidence="7">
    <location>
        <begin position="67"/>
        <end position="90"/>
    </location>
</feature>
<reference evidence="9" key="1">
    <citation type="submission" date="2019-08" db="EMBL/GenBank/DDBJ databases">
        <authorList>
            <person name="Kucharzyk K."/>
            <person name="Murdoch R.W."/>
            <person name="Higgins S."/>
            <person name="Loffler F."/>
        </authorList>
    </citation>
    <scope>NUCLEOTIDE SEQUENCE</scope>
</reference>
<evidence type="ECO:0000256" key="5">
    <source>
        <dbReference type="ARBA" id="ARBA00023136"/>
    </source>
</evidence>
<proteinExistence type="inferred from homology"/>
<dbReference type="GO" id="GO:0005524">
    <property type="term" value="F:ATP binding"/>
    <property type="evidence" value="ECO:0007669"/>
    <property type="project" value="UniProtKB-KW"/>
</dbReference>
<evidence type="ECO:0000256" key="3">
    <source>
        <dbReference type="ARBA" id="ARBA00022692"/>
    </source>
</evidence>
<evidence type="ECO:0000256" key="2">
    <source>
        <dbReference type="ARBA" id="ARBA00022475"/>
    </source>
</evidence>
<evidence type="ECO:0000313" key="9">
    <source>
        <dbReference type="EMBL" id="MPN06093.1"/>
    </source>
</evidence>
<feature type="domain" description="ABC3 transporter permease C-terminal" evidence="8">
    <location>
        <begin position="27"/>
        <end position="142"/>
    </location>
</feature>
<dbReference type="EMBL" id="VSSQ01051984">
    <property type="protein sequence ID" value="MPN06093.1"/>
    <property type="molecule type" value="Genomic_DNA"/>
</dbReference>
<evidence type="ECO:0000256" key="1">
    <source>
        <dbReference type="ARBA" id="ARBA00004651"/>
    </source>
</evidence>
<feature type="transmembrane region" description="Helical" evidence="7">
    <location>
        <begin position="27"/>
        <end position="47"/>
    </location>
</feature>
<name>A0A645F0B1_9ZZZZ</name>
<sequence>MGARSALLDLMEQLNQGVIASDLRLPIALLVLVNAALLVAANILILVAERKKEIAVLKAIGARESEIIKMVLAEAMLVSGVGALLGFSLIRVQAFLNQWTNAVGLLSLIWMLFLDLVIILGMTLFAAILFGWIPAKKYASLSVMEVLRNE</sequence>
<keyword evidence="2" id="KW-1003">Cell membrane</keyword>
<evidence type="ECO:0000256" key="7">
    <source>
        <dbReference type="SAM" id="Phobius"/>
    </source>
</evidence>
<evidence type="ECO:0000256" key="4">
    <source>
        <dbReference type="ARBA" id="ARBA00022989"/>
    </source>
</evidence>
<keyword evidence="4 7" id="KW-1133">Transmembrane helix</keyword>